<evidence type="ECO:0000256" key="2">
    <source>
        <dbReference type="ARBA" id="ARBA00009931"/>
    </source>
</evidence>
<evidence type="ECO:0000256" key="5">
    <source>
        <dbReference type="ARBA" id="ARBA00022729"/>
    </source>
</evidence>
<evidence type="ECO:0000313" key="18">
    <source>
        <dbReference type="EMBL" id="CAJ0951625.1"/>
    </source>
</evidence>
<dbReference type="PRINTS" id="PR00258">
    <property type="entry name" value="SPERACTRCPTR"/>
</dbReference>
<dbReference type="PANTHER" id="PTHR48071">
    <property type="entry name" value="SRCR DOMAIN-CONTAINING PROTEIN"/>
    <property type="match status" value="1"/>
</dbReference>
<dbReference type="InterPro" id="IPR000859">
    <property type="entry name" value="CUB_dom"/>
</dbReference>
<evidence type="ECO:0000256" key="14">
    <source>
        <dbReference type="PROSITE-ProRule" id="PRU00196"/>
    </source>
</evidence>
<feature type="disulfide bond" evidence="14">
    <location>
        <begin position="55"/>
        <end position="116"/>
    </location>
</feature>
<comment type="caution">
    <text evidence="13">Lacks conserved residue(s) required for the propagation of feature annotation.</text>
</comment>
<comment type="similarity">
    <text evidence="2">Belongs to the DMBT1 family.</text>
</comment>
<feature type="domain" description="ZP" evidence="17">
    <location>
        <begin position="245"/>
        <end position="430"/>
    </location>
</feature>
<keyword evidence="6" id="KW-0677">Repeat</keyword>
<keyword evidence="9" id="KW-0325">Glycoprotein</keyword>
<feature type="domain" description="CUB" evidence="15">
    <location>
        <begin position="126"/>
        <end position="235"/>
    </location>
</feature>
<dbReference type="SUPFAM" id="SSF56487">
    <property type="entry name" value="SRCR-like"/>
    <property type="match status" value="1"/>
</dbReference>
<evidence type="ECO:0000256" key="9">
    <source>
        <dbReference type="ARBA" id="ARBA00023180"/>
    </source>
</evidence>
<proteinExistence type="inferred from homology"/>
<dbReference type="PROSITE" id="PS50287">
    <property type="entry name" value="SRCR_2"/>
    <property type="match status" value="1"/>
</dbReference>
<dbReference type="SUPFAM" id="SSF49854">
    <property type="entry name" value="Spermadhesin, CUB domain"/>
    <property type="match status" value="1"/>
</dbReference>
<dbReference type="InterPro" id="IPR035914">
    <property type="entry name" value="Sperma_CUB_dom_sf"/>
</dbReference>
<evidence type="ECO:0000256" key="11">
    <source>
        <dbReference type="ARBA" id="ARBA00047197"/>
    </source>
</evidence>
<name>A0ABN9LY76_9NEOB</name>
<keyword evidence="3" id="KW-0813">Transport</keyword>
<dbReference type="InterPro" id="IPR036772">
    <property type="entry name" value="SRCR-like_dom_sf"/>
</dbReference>
<evidence type="ECO:0000256" key="7">
    <source>
        <dbReference type="ARBA" id="ARBA00022927"/>
    </source>
</evidence>
<keyword evidence="19" id="KW-1185">Reference proteome</keyword>
<feature type="domain" description="SRCR" evidence="16">
    <location>
        <begin position="17"/>
        <end position="117"/>
    </location>
</feature>
<evidence type="ECO:0000256" key="12">
    <source>
        <dbReference type="ARBA" id="ARBA00047200"/>
    </source>
</evidence>
<protein>
    <recommendedName>
        <fullName evidence="11">Scavenger receptor cysteine-rich domain-containing protein DMBT1</fullName>
    </recommendedName>
    <alternativeName>
        <fullName evidence="12">Deleted in malignant brain tumors 1 protein</fullName>
    </alternativeName>
    <alternativeName>
        <fullName evidence="10">Hensin</fullName>
    </alternativeName>
</protein>
<dbReference type="Gene3D" id="2.60.40.4100">
    <property type="entry name" value="Zona pellucida, ZP-C domain"/>
    <property type="match status" value="1"/>
</dbReference>
<reference evidence="18" key="1">
    <citation type="submission" date="2023-07" db="EMBL/GenBank/DDBJ databases">
        <authorList>
            <person name="Stuckert A."/>
        </authorList>
    </citation>
    <scope>NUCLEOTIDE SEQUENCE</scope>
</reference>
<dbReference type="PANTHER" id="PTHR48071:SF15">
    <property type="entry name" value="SRCR DOMAIN-CONTAINING PROTEIN"/>
    <property type="match status" value="1"/>
</dbReference>
<dbReference type="Pfam" id="PF00100">
    <property type="entry name" value="Zona_pellucida"/>
    <property type="match status" value="1"/>
</dbReference>
<keyword evidence="7" id="KW-0653">Protein transport</keyword>
<dbReference type="Proteomes" id="UP001176940">
    <property type="component" value="Unassembled WGS sequence"/>
</dbReference>
<evidence type="ECO:0000256" key="3">
    <source>
        <dbReference type="ARBA" id="ARBA00022448"/>
    </source>
</evidence>
<dbReference type="InterPro" id="IPR001190">
    <property type="entry name" value="SRCR"/>
</dbReference>
<evidence type="ECO:0000256" key="8">
    <source>
        <dbReference type="ARBA" id="ARBA00023157"/>
    </source>
</evidence>
<dbReference type="EMBL" id="CAUEEQ010033545">
    <property type="protein sequence ID" value="CAJ0951625.1"/>
    <property type="molecule type" value="Genomic_DNA"/>
</dbReference>
<accession>A0ABN9LY76</accession>
<evidence type="ECO:0000256" key="6">
    <source>
        <dbReference type="ARBA" id="ARBA00022737"/>
    </source>
</evidence>
<dbReference type="InterPro" id="IPR055355">
    <property type="entry name" value="ZP-C"/>
</dbReference>
<evidence type="ECO:0000256" key="10">
    <source>
        <dbReference type="ARBA" id="ARBA00030560"/>
    </source>
</evidence>
<dbReference type="Gene3D" id="2.60.40.3210">
    <property type="entry name" value="Zona pellucida, ZP-N domain"/>
    <property type="match status" value="1"/>
</dbReference>
<dbReference type="InterPro" id="IPR042235">
    <property type="entry name" value="ZP-C_dom"/>
</dbReference>
<dbReference type="PROSITE" id="PS01180">
    <property type="entry name" value="CUB"/>
    <property type="match status" value="1"/>
</dbReference>
<evidence type="ECO:0000256" key="13">
    <source>
        <dbReference type="PROSITE-ProRule" id="PRU00059"/>
    </source>
</evidence>
<gene>
    <name evidence="18" type="ORF">RIMI_LOCUS13531048</name>
</gene>
<keyword evidence="4" id="KW-0964">Secreted</keyword>
<feature type="disulfide bond" evidence="14">
    <location>
        <begin position="86"/>
        <end position="96"/>
    </location>
</feature>
<dbReference type="Gene3D" id="2.60.120.290">
    <property type="entry name" value="Spermadhesin, CUB domain"/>
    <property type="match status" value="1"/>
</dbReference>
<dbReference type="PROSITE" id="PS51034">
    <property type="entry name" value="ZP_2"/>
    <property type="match status" value="1"/>
</dbReference>
<organism evidence="18 19">
    <name type="scientific">Ranitomeya imitator</name>
    <name type="common">mimic poison frog</name>
    <dbReference type="NCBI Taxonomy" id="111125"/>
    <lineage>
        <taxon>Eukaryota</taxon>
        <taxon>Metazoa</taxon>
        <taxon>Chordata</taxon>
        <taxon>Craniata</taxon>
        <taxon>Vertebrata</taxon>
        <taxon>Euteleostomi</taxon>
        <taxon>Amphibia</taxon>
        <taxon>Batrachia</taxon>
        <taxon>Anura</taxon>
        <taxon>Neobatrachia</taxon>
        <taxon>Hyloidea</taxon>
        <taxon>Dendrobatidae</taxon>
        <taxon>Dendrobatinae</taxon>
        <taxon>Ranitomeya</taxon>
    </lineage>
</organism>
<dbReference type="SMART" id="SM00042">
    <property type="entry name" value="CUB"/>
    <property type="match status" value="1"/>
</dbReference>
<evidence type="ECO:0000259" key="17">
    <source>
        <dbReference type="PROSITE" id="PS51034"/>
    </source>
</evidence>
<keyword evidence="8 14" id="KW-1015">Disulfide bond</keyword>
<dbReference type="InterPro" id="IPR001507">
    <property type="entry name" value="ZP_dom"/>
</dbReference>
<comment type="caution">
    <text evidence="18">The sequence shown here is derived from an EMBL/GenBank/DDBJ whole genome shotgun (WGS) entry which is preliminary data.</text>
</comment>
<dbReference type="Gene3D" id="3.10.250.10">
    <property type="entry name" value="SRCR-like domain"/>
    <property type="match status" value="1"/>
</dbReference>
<dbReference type="SMART" id="SM00202">
    <property type="entry name" value="SR"/>
    <property type="match status" value="1"/>
</dbReference>
<comment type="subcellular location">
    <subcellularLocation>
        <location evidence="1">Secreted</location>
    </subcellularLocation>
</comment>
<dbReference type="SMART" id="SM00241">
    <property type="entry name" value="ZP"/>
    <property type="match status" value="1"/>
</dbReference>
<dbReference type="Pfam" id="PF00431">
    <property type="entry name" value="CUB"/>
    <property type="match status" value="1"/>
</dbReference>
<evidence type="ECO:0000256" key="4">
    <source>
        <dbReference type="ARBA" id="ARBA00022525"/>
    </source>
</evidence>
<evidence type="ECO:0000256" key="1">
    <source>
        <dbReference type="ARBA" id="ARBA00004613"/>
    </source>
</evidence>
<evidence type="ECO:0000259" key="16">
    <source>
        <dbReference type="PROSITE" id="PS50287"/>
    </source>
</evidence>
<keyword evidence="5" id="KW-0732">Signal</keyword>
<evidence type="ECO:0000259" key="15">
    <source>
        <dbReference type="PROSITE" id="PS01180"/>
    </source>
</evidence>
<sequence>MSALPTPSLDRGLNMALRLVNGNSQCNGRVEIFYNGAWGTVCDDLWDIKDAQVVCHQLNCGQALAFNGSAAFGQGEGAIVLDDVQCTGNELDLLDCPHSPISAHNCGHHEDAGVICSGEPNTNIKCGDILTNLQGNISLDFNISSESDSCIWYISVANNYRIHLNFGTFILKNSQSCLSSSVSIYDGSPLGSTLLGDLCSTSSRDFISSSNSISIVFSRANREAGLDFTATYYSTFTNNQNVVLSCHADYMKARISLSYLQSLEYSSDHVIVNDPQCRPQVVADWLEFRIPYKGCLTVKQVENDTISYTNTLITDSANTIVMYKKKLDLTLKCRLYQDTVVEGSYSADDFIKNTLIQYGLYSANLTFFYSSDFMYSVYQYPYFVALNQHLYLQATLHTSDPALVLFVDTCVASPDEFDFTRNVYYIIRNG</sequence>
<feature type="disulfide bond" evidence="14">
    <location>
        <begin position="42"/>
        <end position="106"/>
    </location>
</feature>
<evidence type="ECO:0000313" key="19">
    <source>
        <dbReference type="Proteomes" id="UP001176940"/>
    </source>
</evidence>
<dbReference type="Pfam" id="PF00530">
    <property type="entry name" value="SRCR"/>
    <property type="match status" value="1"/>
</dbReference>